<protein>
    <submittedName>
        <fullName evidence="1">Uncharacterized protein</fullName>
    </submittedName>
</protein>
<name>A0A074ZDL5_OPIVI</name>
<accession>A0A074ZDL5</accession>
<proteinExistence type="predicted"/>
<reference evidence="1 2" key="1">
    <citation type="submission" date="2013-11" db="EMBL/GenBank/DDBJ databases">
        <title>Opisthorchis viverrini - life in the bile duct.</title>
        <authorList>
            <person name="Young N.D."/>
            <person name="Nagarajan N."/>
            <person name="Lin S.J."/>
            <person name="Korhonen P.K."/>
            <person name="Jex A.R."/>
            <person name="Hall R.S."/>
            <person name="Safavi-Hemami H."/>
            <person name="Kaewkong W."/>
            <person name="Bertrand D."/>
            <person name="Gao S."/>
            <person name="Seet Q."/>
            <person name="Wongkham S."/>
            <person name="Teh B.T."/>
            <person name="Wongkham C."/>
            <person name="Intapan P.M."/>
            <person name="Maleewong W."/>
            <person name="Yang X."/>
            <person name="Hu M."/>
            <person name="Wang Z."/>
            <person name="Hofmann A."/>
            <person name="Sternberg P.W."/>
            <person name="Tan P."/>
            <person name="Wang J."/>
            <person name="Gasser R.B."/>
        </authorList>
    </citation>
    <scope>NUCLEOTIDE SEQUENCE [LARGE SCALE GENOMIC DNA]</scope>
</reference>
<dbReference type="GeneID" id="20322651"/>
<dbReference type="KEGG" id="ovi:T265_08472"/>
<dbReference type="CTD" id="20322651"/>
<dbReference type="AlphaFoldDB" id="A0A074ZDL5"/>
<dbReference type="RefSeq" id="XP_009172548.1">
    <property type="nucleotide sequence ID" value="XM_009174284.1"/>
</dbReference>
<evidence type="ECO:0000313" key="2">
    <source>
        <dbReference type="Proteomes" id="UP000054324"/>
    </source>
</evidence>
<dbReference type="EMBL" id="KL596839">
    <property type="protein sequence ID" value="KER23707.1"/>
    <property type="molecule type" value="Genomic_DNA"/>
</dbReference>
<dbReference type="Proteomes" id="UP000054324">
    <property type="component" value="Unassembled WGS sequence"/>
</dbReference>
<dbReference type="OrthoDB" id="10437029at2759"/>
<sequence>MQPTNKTPEDKTTIKTKNEDRIKTEQIPQSPTQTLHTISMRCKLVALITVVLSTTLTANGSGISCYQSIGCAVEGFDLNIFKREGCGACSKKLTHINGGTCKMLQCEETCGESSTGSDLANAADTVSKILGEKLTVKDEKTCCYEDFCNSAIRGSQGALSSSAVHIQWPCRDLNPGHLTCEASVYPLLHQRTLDVSEFSHLNSQHFGQHSASLTRMKSVVNRVSAYVD</sequence>
<keyword evidence="2" id="KW-1185">Reference proteome</keyword>
<organism evidence="1 2">
    <name type="scientific">Opisthorchis viverrini</name>
    <name type="common">Southeast Asian liver fluke</name>
    <dbReference type="NCBI Taxonomy" id="6198"/>
    <lineage>
        <taxon>Eukaryota</taxon>
        <taxon>Metazoa</taxon>
        <taxon>Spiralia</taxon>
        <taxon>Lophotrochozoa</taxon>
        <taxon>Platyhelminthes</taxon>
        <taxon>Trematoda</taxon>
        <taxon>Digenea</taxon>
        <taxon>Opisthorchiida</taxon>
        <taxon>Opisthorchiata</taxon>
        <taxon>Opisthorchiidae</taxon>
        <taxon>Opisthorchis</taxon>
    </lineage>
</organism>
<evidence type="ECO:0000313" key="1">
    <source>
        <dbReference type="EMBL" id="KER23707.1"/>
    </source>
</evidence>
<gene>
    <name evidence="1" type="ORF">T265_08472</name>
</gene>